<dbReference type="Gene3D" id="3.40.50.1000">
    <property type="entry name" value="HAD superfamily/HAD-like"/>
    <property type="match status" value="1"/>
</dbReference>
<dbReference type="Pfam" id="PF00702">
    <property type="entry name" value="Hydrolase"/>
    <property type="match status" value="1"/>
</dbReference>
<name>A0A8G1XDY4_9ACTN</name>
<dbReference type="GO" id="GO:0006281">
    <property type="term" value="P:DNA repair"/>
    <property type="evidence" value="ECO:0007669"/>
    <property type="project" value="TreeGrafter"/>
</dbReference>
<comment type="caution">
    <text evidence="1">The sequence shown here is derived from an EMBL/GenBank/DDBJ whole genome shotgun (WGS) entry which is preliminary data.</text>
</comment>
<dbReference type="RefSeq" id="WP_123556192.1">
    <property type="nucleotide sequence ID" value="NZ_RJVJ01000001.1"/>
</dbReference>
<dbReference type="EMBL" id="RJVJ01000001">
    <property type="protein sequence ID" value="ROR44721.1"/>
    <property type="molecule type" value="Genomic_DNA"/>
</dbReference>
<dbReference type="OrthoDB" id="9810501at2"/>
<dbReference type="SUPFAM" id="SSF56784">
    <property type="entry name" value="HAD-like"/>
    <property type="match status" value="1"/>
</dbReference>
<dbReference type="GO" id="GO:0008967">
    <property type="term" value="F:phosphoglycolate phosphatase activity"/>
    <property type="evidence" value="ECO:0007669"/>
    <property type="project" value="TreeGrafter"/>
</dbReference>
<dbReference type="Proteomes" id="UP000267408">
    <property type="component" value="Unassembled WGS sequence"/>
</dbReference>
<accession>A0A8G1XDY4</accession>
<evidence type="ECO:0000313" key="1">
    <source>
        <dbReference type="EMBL" id="ROR44721.1"/>
    </source>
</evidence>
<dbReference type="InterPro" id="IPR023214">
    <property type="entry name" value="HAD_sf"/>
</dbReference>
<protein>
    <submittedName>
        <fullName evidence="1">FMN phosphatase YigB (HAD superfamily)</fullName>
    </submittedName>
</protein>
<dbReference type="InterPro" id="IPR036412">
    <property type="entry name" value="HAD-like_sf"/>
</dbReference>
<gene>
    <name evidence="1" type="ORF">EDD39_2928</name>
</gene>
<dbReference type="PANTHER" id="PTHR43434:SF1">
    <property type="entry name" value="PHOSPHOGLYCOLATE PHOSPHATASE"/>
    <property type="match status" value="1"/>
</dbReference>
<proteinExistence type="predicted"/>
<dbReference type="InterPro" id="IPR050155">
    <property type="entry name" value="HAD-like_hydrolase_sf"/>
</dbReference>
<organism evidence="1 2">
    <name type="scientific">Kitasatospora cineracea</name>
    <dbReference type="NCBI Taxonomy" id="88074"/>
    <lineage>
        <taxon>Bacteria</taxon>
        <taxon>Bacillati</taxon>
        <taxon>Actinomycetota</taxon>
        <taxon>Actinomycetes</taxon>
        <taxon>Kitasatosporales</taxon>
        <taxon>Streptomycetaceae</taxon>
        <taxon>Kitasatospora</taxon>
    </lineage>
</organism>
<dbReference type="PANTHER" id="PTHR43434">
    <property type="entry name" value="PHOSPHOGLYCOLATE PHOSPHATASE"/>
    <property type="match status" value="1"/>
</dbReference>
<sequence>MTKPAKPAAPAVETIATDVGGVLYYDEPFELAWLQGVLELAGEADPTLTIERFTAEMRRFYLQRASATASPGLYSPAGAHAWTSVRRRWSDLAQLVPDAVTALATLAEHRPVCVVANQPPECEEVLRASGATEHLALVALDTTVGIAKPDPGLLGWAIEQLGWNPATTLMVGDRPDHDAAPAQRLGAHAALVTPPTGWSAPPGTDPALVAAYREVRAERMEVRRHPAADHSLHALDLADLTTRFADRVSARHRTVVVR</sequence>
<reference evidence="1 2" key="1">
    <citation type="submission" date="2018-11" db="EMBL/GenBank/DDBJ databases">
        <title>Sequencing the genomes of 1000 actinobacteria strains.</title>
        <authorList>
            <person name="Klenk H.-P."/>
        </authorList>
    </citation>
    <scope>NUCLEOTIDE SEQUENCE [LARGE SCALE GENOMIC DNA]</scope>
    <source>
        <strain evidence="1 2">DSM 44780</strain>
    </source>
</reference>
<dbReference type="AlphaFoldDB" id="A0A8G1XDY4"/>
<evidence type="ECO:0000313" key="2">
    <source>
        <dbReference type="Proteomes" id="UP000267408"/>
    </source>
</evidence>